<sequence>MVEIEYFQRQKYKRNGGTTSNLHRHLQNKHPLVVTKEINNKDKNMGSLDEFANVTPIFSRATEHISHGKFPTLENSVPIYNWLMDEIEKFQDDANIKIEVKNAALKAMEKLKKYYKDTDALPYTVTT</sequence>
<feature type="non-terminal residue" evidence="1">
    <location>
        <position position="127"/>
    </location>
</feature>
<dbReference type="AlphaFoldDB" id="A0A2N0NTB0"/>
<gene>
    <name evidence="1" type="ORF">RhiirA5_384417</name>
</gene>
<protein>
    <recommendedName>
        <fullName evidence="3">BED-type domain-containing protein</fullName>
    </recommendedName>
</protein>
<dbReference type="Proteomes" id="UP000232722">
    <property type="component" value="Unassembled WGS sequence"/>
</dbReference>
<comment type="caution">
    <text evidence="1">The sequence shown here is derived from an EMBL/GenBank/DDBJ whole genome shotgun (WGS) entry which is preliminary data.</text>
</comment>
<evidence type="ECO:0008006" key="3">
    <source>
        <dbReference type="Google" id="ProtNLM"/>
    </source>
</evidence>
<dbReference type="EMBL" id="LLXJ01002990">
    <property type="protein sequence ID" value="PKB97775.1"/>
    <property type="molecule type" value="Genomic_DNA"/>
</dbReference>
<name>A0A2N0NTB0_9GLOM</name>
<evidence type="ECO:0000313" key="2">
    <source>
        <dbReference type="Proteomes" id="UP000232722"/>
    </source>
</evidence>
<evidence type="ECO:0000313" key="1">
    <source>
        <dbReference type="EMBL" id="PKB97775.1"/>
    </source>
</evidence>
<dbReference type="VEuPathDB" id="FungiDB:RhiirA1_318895"/>
<reference evidence="1 2" key="2">
    <citation type="submission" date="2017-09" db="EMBL/GenBank/DDBJ databases">
        <title>Extensive intraspecific genome diversity in a model arbuscular mycorrhizal fungus.</title>
        <authorList>
            <person name="Chen E.C."/>
            <person name="Morin E."/>
            <person name="Beaudet D."/>
            <person name="Noel J."/>
            <person name="Ndikumana S."/>
            <person name="Charron P."/>
            <person name="St-Onge C."/>
            <person name="Giorgi J."/>
            <person name="Grigoriev I.V."/>
            <person name="Roux C."/>
            <person name="Martin F.M."/>
            <person name="Corradi N."/>
        </authorList>
    </citation>
    <scope>NUCLEOTIDE SEQUENCE [LARGE SCALE GENOMIC DNA]</scope>
    <source>
        <strain evidence="1 2">A5</strain>
    </source>
</reference>
<organism evidence="1 2">
    <name type="scientific">Rhizophagus irregularis</name>
    <dbReference type="NCBI Taxonomy" id="588596"/>
    <lineage>
        <taxon>Eukaryota</taxon>
        <taxon>Fungi</taxon>
        <taxon>Fungi incertae sedis</taxon>
        <taxon>Mucoromycota</taxon>
        <taxon>Glomeromycotina</taxon>
        <taxon>Glomeromycetes</taxon>
        <taxon>Glomerales</taxon>
        <taxon>Glomeraceae</taxon>
        <taxon>Rhizophagus</taxon>
    </lineage>
</organism>
<accession>A0A2N0NTB0</accession>
<proteinExistence type="predicted"/>
<reference evidence="1 2" key="1">
    <citation type="submission" date="2016-04" db="EMBL/GenBank/DDBJ databases">
        <title>Genome analyses suggest a sexual origin of heterokaryosis in a supposedly ancient asexual fungus.</title>
        <authorList>
            <person name="Ropars J."/>
            <person name="Sedzielewska K."/>
            <person name="Noel J."/>
            <person name="Charron P."/>
            <person name="Farinelli L."/>
            <person name="Marton T."/>
            <person name="Kruger M."/>
            <person name="Pelin A."/>
            <person name="Brachmann A."/>
            <person name="Corradi N."/>
        </authorList>
    </citation>
    <scope>NUCLEOTIDE SEQUENCE [LARGE SCALE GENOMIC DNA]</scope>
    <source>
        <strain evidence="1 2">A5</strain>
    </source>
</reference>